<dbReference type="Proteomes" id="UP000466894">
    <property type="component" value="Chromosome"/>
</dbReference>
<accession>A0A7I7PEC8</accession>
<gene>
    <name evidence="2" type="ORF">MNVI_22480</name>
</gene>
<evidence type="ECO:0000256" key="1">
    <source>
        <dbReference type="SAM" id="MobiDB-lite"/>
    </source>
</evidence>
<feature type="region of interest" description="Disordered" evidence="1">
    <location>
        <begin position="1"/>
        <end position="41"/>
    </location>
</feature>
<protein>
    <submittedName>
        <fullName evidence="2">Uncharacterized protein</fullName>
    </submittedName>
</protein>
<evidence type="ECO:0000313" key="2">
    <source>
        <dbReference type="EMBL" id="BBY06930.1"/>
    </source>
</evidence>
<proteinExistence type="predicted"/>
<dbReference type="EMBL" id="AP022583">
    <property type="protein sequence ID" value="BBY06930.1"/>
    <property type="molecule type" value="Genomic_DNA"/>
</dbReference>
<reference evidence="2 3" key="1">
    <citation type="journal article" date="2019" name="Emerg. Microbes Infect.">
        <title>Comprehensive subspecies identification of 175 nontuberculous mycobacteria species based on 7547 genomic profiles.</title>
        <authorList>
            <person name="Matsumoto Y."/>
            <person name="Kinjo T."/>
            <person name="Motooka D."/>
            <person name="Nabeya D."/>
            <person name="Jung N."/>
            <person name="Uechi K."/>
            <person name="Horii T."/>
            <person name="Iida T."/>
            <person name="Fujita J."/>
            <person name="Nakamura S."/>
        </authorList>
    </citation>
    <scope>NUCLEOTIDE SEQUENCE [LARGE SCALE GENOMIC DNA]</scope>
    <source>
        <strain evidence="2 3">JCM 16367</strain>
    </source>
</reference>
<dbReference type="KEGG" id="mnv:MNVI_22480"/>
<organism evidence="2 3">
    <name type="scientific">Mycobacterium noviomagense</name>
    <dbReference type="NCBI Taxonomy" id="459858"/>
    <lineage>
        <taxon>Bacteria</taxon>
        <taxon>Bacillati</taxon>
        <taxon>Actinomycetota</taxon>
        <taxon>Actinomycetes</taxon>
        <taxon>Mycobacteriales</taxon>
        <taxon>Mycobacteriaceae</taxon>
        <taxon>Mycobacterium</taxon>
    </lineage>
</organism>
<dbReference type="AlphaFoldDB" id="A0A7I7PEC8"/>
<evidence type="ECO:0000313" key="3">
    <source>
        <dbReference type="Proteomes" id="UP000466894"/>
    </source>
</evidence>
<sequence length="108" mass="11906">MPNTAALSRSLAPPRRVPVAADVGVQRRPPGRLPLDDRDGPRLGSDLDALLPVVPFATATRRPRSTTTSRRAFYGLVVRVLRDSGYSEETTQEVYLEVWRGGCCPNCR</sequence>
<name>A0A7I7PEC8_9MYCO</name>